<evidence type="ECO:0000313" key="2">
    <source>
        <dbReference type="Proteomes" id="UP000641741"/>
    </source>
</evidence>
<dbReference type="EMBL" id="JACOPK010000008">
    <property type="protein sequence ID" value="MBC5696126.1"/>
    <property type="molecule type" value="Genomic_DNA"/>
</dbReference>
<accession>A0ABR7GP85</accession>
<dbReference type="InterPro" id="IPR012657">
    <property type="entry name" value="23S_rRNA-intervening_sequence"/>
</dbReference>
<dbReference type="Gene3D" id="1.20.1440.60">
    <property type="entry name" value="23S rRNA-intervening sequence"/>
    <property type="match status" value="1"/>
</dbReference>
<evidence type="ECO:0000313" key="1">
    <source>
        <dbReference type="EMBL" id="MBC5696126.1"/>
    </source>
</evidence>
<organism evidence="1 2">
    <name type="scientific">Agathobaculum hominis</name>
    <dbReference type="NCBI Taxonomy" id="2763014"/>
    <lineage>
        <taxon>Bacteria</taxon>
        <taxon>Bacillati</taxon>
        <taxon>Bacillota</taxon>
        <taxon>Clostridia</taxon>
        <taxon>Eubacteriales</taxon>
        <taxon>Butyricicoccaceae</taxon>
        <taxon>Agathobaculum</taxon>
    </lineage>
</organism>
<proteinExistence type="predicted"/>
<dbReference type="RefSeq" id="WP_186970284.1">
    <property type="nucleotide sequence ID" value="NZ_JACOPK010000008.1"/>
</dbReference>
<reference evidence="1 2" key="1">
    <citation type="submission" date="2020-08" db="EMBL/GenBank/DDBJ databases">
        <title>Genome public.</title>
        <authorList>
            <person name="Liu C."/>
            <person name="Sun Q."/>
        </authorList>
    </citation>
    <scope>NUCLEOTIDE SEQUENCE [LARGE SCALE GENOMIC DNA]</scope>
    <source>
        <strain evidence="1 2">M2</strain>
    </source>
</reference>
<dbReference type="Proteomes" id="UP000641741">
    <property type="component" value="Unassembled WGS sequence"/>
</dbReference>
<dbReference type="NCBIfam" id="TIGR02436">
    <property type="entry name" value="four helix bundle protein"/>
    <property type="match status" value="1"/>
</dbReference>
<dbReference type="InterPro" id="IPR036583">
    <property type="entry name" value="23S_rRNA_IVS_sf"/>
</dbReference>
<keyword evidence="2" id="KW-1185">Reference proteome</keyword>
<gene>
    <name evidence="1" type="ORF">H8S02_09235</name>
</gene>
<protein>
    <submittedName>
        <fullName evidence="1">Four helix bundle protein</fullName>
    </submittedName>
</protein>
<sequence>MSQNSILLEKSLHFSVRIVKLHRLLHRHEDDLSAELLKHAAAIGSAVSCADCALSRRVLAESLNEALRETAQTEYWLRLLTLTDDVDVRTGASLLSDCTELRRLLTAAASAAN</sequence>
<name>A0ABR7GP85_9FIRM</name>
<comment type="caution">
    <text evidence="1">The sequence shown here is derived from an EMBL/GenBank/DDBJ whole genome shotgun (WGS) entry which is preliminary data.</text>
</comment>
<dbReference type="SUPFAM" id="SSF158446">
    <property type="entry name" value="IVS-encoded protein-like"/>
    <property type="match status" value="1"/>
</dbReference>